<organism evidence="4 5">
    <name type="scientific">Bombardia bombarda</name>
    <dbReference type="NCBI Taxonomy" id="252184"/>
    <lineage>
        <taxon>Eukaryota</taxon>
        <taxon>Fungi</taxon>
        <taxon>Dikarya</taxon>
        <taxon>Ascomycota</taxon>
        <taxon>Pezizomycotina</taxon>
        <taxon>Sordariomycetes</taxon>
        <taxon>Sordariomycetidae</taxon>
        <taxon>Sordariales</taxon>
        <taxon>Lasiosphaeriaceae</taxon>
        <taxon>Bombardia</taxon>
    </lineage>
</organism>
<evidence type="ECO:0000256" key="2">
    <source>
        <dbReference type="SAM" id="Phobius"/>
    </source>
</evidence>
<dbReference type="Proteomes" id="UP001174934">
    <property type="component" value="Unassembled WGS sequence"/>
</dbReference>
<feature type="compositionally biased region" description="Low complexity" evidence="1">
    <location>
        <begin position="188"/>
        <end position="257"/>
    </location>
</feature>
<keyword evidence="5" id="KW-1185">Reference proteome</keyword>
<evidence type="ECO:0000256" key="1">
    <source>
        <dbReference type="SAM" id="MobiDB-lite"/>
    </source>
</evidence>
<evidence type="ECO:0008006" key="6">
    <source>
        <dbReference type="Google" id="ProtNLM"/>
    </source>
</evidence>
<proteinExistence type="predicted"/>
<comment type="caution">
    <text evidence="4">The sequence shown here is derived from an EMBL/GenBank/DDBJ whole genome shotgun (WGS) entry which is preliminary data.</text>
</comment>
<feature type="region of interest" description="Disordered" evidence="1">
    <location>
        <begin position="295"/>
        <end position="345"/>
    </location>
</feature>
<evidence type="ECO:0000313" key="4">
    <source>
        <dbReference type="EMBL" id="KAK0629055.1"/>
    </source>
</evidence>
<gene>
    <name evidence="4" type="ORF">B0T17DRAFT_175078</name>
</gene>
<reference evidence="4" key="1">
    <citation type="submission" date="2023-06" db="EMBL/GenBank/DDBJ databases">
        <title>Genome-scale phylogeny and comparative genomics of the fungal order Sordariales.</title>
        <authorList>
            <consortium name="Lawrence Berkeley National Laboratory"/>
            <person name="Hensen N."/>
            <person name="Bonometti L."/>
            <person name="Westerberg I."/>
            <person name="Brannstrom I.O."/>
            <person name="Guillou S."/>
            <person name="Cros-Aarteil S."/>
            <person name="Calhoun S."/>
            <person name="Haridas S."/>
            <person name="Kuo A."/>
            <person name="Mondo S."/>
            <person name="Pangilinan J."/>
            <person name="Riley R."/>
            <person name="LaButti K."/>
            <person name="Andreopoulos B."/>
            <person name="Lipzen A."/>
            <person name="Chen C."/>
            <person name="Yanf M."/>
            <person name="Daum C."/>
            <person name="Ng V."/>
            <person name="Clum A."/>
            <person name="Steindorff A."/>
            <person name="Ohm R."/>
            <person name="Martin F."/>
            <person name="Silar P."/>
            <person name="Natvig D."/>
            <person name="Lalanne C."/>
            <person name="Gautier V."/>
            <person name="Ament-velasquez S.L."/>
            <person name="Kruys A."/>
            <person name="Hutchinson M.I."/>
            <person name="Powell A.J."/>
            <person name="Barry K."/>
            <person name="Miller A.N."/>
            <person name="Grigoriev I.V."/>
            <person name="Debuchy R."/>
            <person name="Gladieux P."/>
            <person name="Thoren M.H."/>
            <person name="Johannesson H."/>
        </authorList>
    </citation>
    <scope>NUCLEOTIDE SEQUENCE</scope>
    <source>
        <strain evidence="4">SMH3391-2</strain>
    </source>
</reference>
<protein>
    <recommendedName>
        <fullName evidence="6">Mid2 domain-containing protein</fullName>
    </recommendedName>
</protein>
<evidence type="ECO:0000313" key="5">
    <source>
        <dbReference type="Proteomes" id="UP001174934"/>
    </source>
</evidence>
<keyword evidence="2" id="KW-1133">Transmembrane helix</keyword>
<dbReference type="EMBL" id="JAULSR010000002">
    <property type="protein sequence ID" value="KAK0629055.1"/>
    <property type="molecule type" value="Genomic_DNA"/>
</dbReference>
<feature type="chain" id="PRO_5041232551" description="Mid2 domain-containing protein" evidence="3">
    <location>
        <begin position="40"/>
        <end position="345"/>
    </location>
</feature>
<keyword evidence="2" id="KW-0812">Transmembrane</keyword>
<feature type="signal peptide" evidence="3">
    <location>
        <begin position="1"/>
        <end position="39"/>
    </location>
</feature>
<sequence length="345" mass="34515">MGAPSQQQRTVRSPLPLRLFSTVVLATTTCLLAASLVNADPNAPCYFPRGEPALGFYPCQAYNAPISSCCPAGWTCFSNALCVATTDSNSFPNLTLGAVRRGACTNPEWNNNICGNACLDSDNKDGKLAACGDDRFCCERDFNDGQCSCSTDSDSAFTISVGLAQTIIQVSDTSFTGTPSLSIASTKRSSSVVPTRTAVTRSTSSSSPTPTAVNNTSSATAASSTRGGSTSSQTTASAPTGSSSSDTDGGSGGSSSNSSNLKIGLGVGIPLAALAVIGGLLYFLWWKPNHGSGATTTGAKSGGGGGGGGGGGADGFGPSLELAEDHAYGPTFGESYHAGGGGGRK</sequence>
<feature type="compositionally biased region" description="Gly residues" evidence="1">
    <location>
        <begin position="300"/>
        <end position="315"/>
    </location>
</feature>
<accession>A0AA39X970</accession>
<evidence type="ECO:0000256" key="3">
    <source>
        <dbReference type="SAM" id="SignalP"/>
    </source>
</evidence>
<feature type="transmembrane region" description="Helical" evidence="2">
    <location>
        <begin position="263"/>
        <end position="285"/>
    </location>
</feature>
<name>A0AA39X970_9PEZI</name>
<keyword evidence="3" id="KW-0732">Signal</keyword>
<feature type="region of interest" description="Disordered" evidence="1">
    <location>
        <begin position="186"/>
        <end position="257"/>
    </location>
</feature>
<dbReference type="AlphaFoldDB" id="A0AA39X970"/>
<keyword evidence="2" id="KW-0472">Membrane</keyword>